<evidence type="ECO:0000256" key="2">
    <source>
        <dbReference type="ARBA" id="ARBA00022670"/>
    </source>
</evidence>
<feature type="domain" description="Peptidase C1A papain C-terminal" evidence="8">
    <location>
        <begin position="91"/>
        <end position="311"/>
    </location>
</feature>
<evidence type="ECO:0000259" key="8">
    <source>
        <dbReference type="SMART" id="SM00645"/>
    </source>
</evidence>
<feature type="domain" description="Peptidase C1A papain C-terminal" evidence="8">
    <location>
        <begin position="417"/>
        <end position="634"/>
    </location>
</feature>
<dbReference type="PRINTS" id="PR00705">
    <property type="entry name" value="PAPAIN"/>
</dbReference>
<dbReference type="PROSITE" id="PS00139">
    <property type="entry name" value="THIOL_PROTEASE_CYS"/>
    <property type="match status" value="2"/>
</dbReference>
<accession>A0A078A4Q0</accession>
<keyword evidence="4" id="KW-0378">Hydrolase</keyword>
<dbReference type="EMBL" id="CCKQ01004581">
    <property type="protein sequence ID" value="CDW75739.1"/>
    <property type="molecule type" value="Genomic_DNA"/>
</dbReference>
<keyword evidence="2" id="KW-0645">Protease</keyword>
<dbReference type="InParanoid" id="A0A078A4Q0"/>
<evidence type="ECO:0000256" key="7">
    <source>
        <dbReference type="ARBA" id="ARBA00023157"/>
    </source>
</evidence>
<dbReference type="InterPro" id="IPR013128">
    <property type="entry name" value="Peptidase_C1A"/>
</dbReference>
<comment type="similarity">
    <text evidence="1">Belongs to the peptidase C1 family.</text>
</comment>
<dbReference type="SUPFAM" id="SSF54001">
    <property type="entry name" value="Cysteine proteinases"/>
    <property type="match status" value="2"/>
</dbReference>
<dbReference type="GO" id="GO:0006508">
    <property type="term" value="P:proteolysis"/>
    <property type="evidence" value="ECO:0007669"/>
    <property type="project" value="UniProtKB-KW"/>
</dbReference>
<protein>
    <submittedName>
        <fullName evidence="9">Cathepsin b</fullName>
    </submittedName>
</protein>
<gene>
    <name evidence="9" type="primary">Contig3925.g4193</name>
    <name evidence="9" type="ORF">STYLEM_4734</name>
</gene>
<dbReference type="PANTHER" id="PTHR12411">
    <property type="entry name" value="CYSTEINE PROTEASE FAMILY C1-RELATED"/>
    <property type="match status" value="1"/>
</dbReference>
<dbReference type="OrthoDB" id="640249at2759"/>
<evidence type="ECO:0000313" key="9">
    <source>
        <dbReference type="EMBL" id="CDW75739.1"/>
    </source>
</evidence>
<keyword evidence="7" id="KW-1015">Disulfide bond</keyword>
<dbReference type="InterPro" id="IPR000668">
    <property type="entry name" value="Peptidase_C1A_C"/>
</dbReference>
<dbReference type="Proteomes" id="UP000039865">
    <property type="component" value="Unassembled WGS sequence"/>
</dbReference>
<keyword evidence="10" id="KW-1185">Reference proteome</keyword>
<dbReference type="InterPro" id="IPR000169">
    <property type="entry name" value="Pept_cys_AS"/>
</dbReference>
<evidence type="ECO:0000256" key="5">
    <source>
        <dbReference type="ARBA" id="ARBA00022807"/>
    </source>
</evidence>
<dbReference type="GO" id="GO:0008234">
    <property type="term" value="F:cysteine-type peptidase activity"/>
    <property type="evidence" value="ECO:0007669"/>
    <property type="project" value="UniProtKB-KW"/>
</dbReference>
<dbReference type="SMART" id="SM00645">
    <property type="entry name" value="Pept_C1"/>
    <property type="match status" value="2"/>
</dbReference>
<dbReference type="Pfam" id="PF00112">
    <property type="entry name" value="Peptidase_C1"/>
    <property type="match status" value="2"/>
</dbReference>
<evidence type="ECO:0000256" key="4">
    <source>
        <dbReference type="ARBA" id="ARBA00022801"/>
    </source>
</evidence>
<evidence type="ECO:0000256" key="1">
    <source>
        <dbReference type="ARBA" id="ARBA00008455"/>
    </source>
</evidence>
<dbReference type="InterPro" id="IPR025660">
    <property type="entry name" value="Pept_his_AS"/>
</dbReference>
<evidence type="ECO:0000256" key="3">
    <source>
        <dbReference type="ARBA" id="ARBA00022729"/>
    </source>
</evidence>
<dbReference type="FunFam" id="3.90.70.10:FF:000031">
    <property type="entry name" value="Cathepsin B"/>
    <property type="match status" value="1"/>
</dbReference>
<keyword evidence="3" id="KW-0732">Signal</keyword>
<evidence type="ECO:0000256" key="6">
    <source>
        <dbReference type="ARBA" id="ARBA00023145"/>
    </source>
</evidence>
<keyword evidence="6" id="KW-0865">Zymogen</keyword>
<dbReference type="OMA" id="RIFHENM"/>
<dbReference type="CDD" id="cd02620">
    <property type="entry name" value="Peptidase_C1A_CathepsinB"/>
    <property type="match status" value="1"/>
</dbReference>
<dbReference type="PROSITE" id="PS00639">
    <property type="entry name" value="THIOL_PROTEASE_HIS"/>
    <property type="match status" value="1"/>
</dbReference>
<name>A0A078A4Q0_STYLE</name>
<proteinExistence type="inferred from homology"/>
<sequence>MLQILRFQLISSKKYSAPVCQEIIDDIKNKTDKWVPLELSENPFSGQSLKDTQQRFGIKNANRNPNFSGIFRNFGQSKKSFNLESLKVTSIPQSFDARDVWPDCIHATRDQGQCGSCYAFAAAGMMSDRVCIQTEGKIDFVLSTGDLVYCDMSNYGCDGGWMTNTLVYLTQVGIATEQCIGYDGYSSKCYDRCDDKSVEFKRYKCKKGSTKIMTDKLEIMRDLMENGPSIVAFQVYEDFQNYGGGTYEYTTGEFVVGHATKLIGWGFDRTGRLYWISQNQWGITWGGRNGYGYFQIYDGELGFASVVWSLLLLSVHFEKGLALDNHPVRDEIVEKIKVHAKSWKPMETGDNRLGDIPLEQFAMKLGRIPDISQITNKISQGVHDAFRFFNHRQSASSHHTVMSKKYMKLLQEQGGEIPKSFDSRQKWPDCMHPIRDQQLCGSCWAFASSSFLSDRFCIHSGGDINVLLAPQDLVSCNYENLGCSGGQLIGTINYLISEGITSETCMPYQNNDKACDFKCINKTESYTKYYCEKDSLTILSETEEIQLELMTNGPLMVGLTVYEDFPNYKEGVYEYITGSAVGGHAIKLIGWGTDENGTVHWICQNQWGADWGENGYVRIKSGQLGLDSMVMGCTPDIE</sequence>
<reference evidence="9 10" key="1">
    <citation type="submission" date="2014-06" db="EMBL/GenBank/DDBJ databases">
        <authorList>
            <person name="Swart Estienne"/>
        </authorList>
    </citation>
    <scope>NUCLEOTIDE SEQUENCE [LARGE SCALE GENOMIC DNA]</scope>
    <source>
        <strain evidence="9 10">130c</strain>
    </source>
</reference>
<dbReference type="InterPro" id="IPR038765">
    <property type="entry name" value="Papain-like_cys_pep_sf"/>
</dbReference>
<dbReference type="Gene3D" id="3.90.70.10">
    <property type="entry name" value="Cysteine proteinases"/>
    <property type="match status" value="2"/>
</dbReference>
<organism evidence="9 10">
    <name type="scientific">Stylonychia lemnae</name>
    <name type="common">Ciliate</name>
    <dbReference type="NCBI Taxonomy" id="5949"/>
    <lineage>
        <taxon>Eukaryota</taxon>
        <taxon>Sar</taxon>
        <taxon>Alveolata</taxon>
        <taxon>Ciliophora</taxon>
        <taxon>Intramacronucleata</taxon>
        <taxon>Spirotrichea</taxon>
        <taxon>Stichotrichia</taxon>
        <taxon>Sporadotrichida</taxon>
        <taxon>Oxytrichidae</taxon>
        <taxon>Stylonychinae</taxon>
        <taxon>Stylonychia</taxon>
    </lineage>
</organism>
<dbReference type="AlphaFoldDB" id="A0A078A4Q0"/>
<evidence type="ECO:0000313" key="10">
    <source>
        <dbReference type="Proteomes" id="UP000039865"/>
    </source>
</evidence>
<keyword evidence="5" id="KW-0788">Thiol protease</keyword>